<dbReference type="AlphaFoldDB" id="A0A0C3H0Q5"/>
<protein>
    <submittedName>
        <fullName evidence="1">Uncharacterized protein</fullName>
    </submittedName>
</protein>
<dbReference type="HOGENOM" id="CLU_2776600_0_0_1"/>
<dbReference type="EMBL" id="KN832883">
    <property type="protein sequence ID" value="KIM96969.1"/>
    <property type="molecule type" value="Genomic_DNA"/>
</dbReference>
<reference evidence="1 2" key="1">
    <citation type="submission" date="2014-04" db="EMBL/GenBank/DDBJ databases">
        <authorList>
            <consortium name="DOE Joint Genome Institute"/>
            <person name="Kuo A."/>
            <person name="Martino E."/>
            <person name="Perotto S."/>
            <person name="Kohler A."/>
            <person name="Nagy L.G."/>
            <person name="Floudas D."/>
            <person name="Copeland A."/>
            <person name="Barry K.W."/>
            <person name="Cichocki N."/>
            <person name="Veneault-Fourrey C."/>
            <person name="LaButti K."/>
            <person name="Lindquist E.A."/>
            <person name="Lipzen A."/>
            <person name="Lundell T."/>
            <person name="Morin E."/>
            <person name="Murat C."/>
            <person name="Sun H."/>
            <person name="Tunlid A."/>
            <person name="Henrissat B."/>
            <person name="Grigoriev I.V."/>
            <person name="Hibbett D.S."/>
            <person name="Martin F."/>
            <person name="Nordberg H.P."/>
            <person name="Cantor M.N."/>
            <person name="Hua S.X."/>
        </authorList>
    </citation>
    <scope>NUCLEOTIDE SEQUENCE [LARGE SCALE GENOMIC DNA]</scope>
    <source>
        <strain evidence="1 2">Zn</strain>
    </source>
</reference>
<keyword evidence="2" id="KW-1185">Reference proteome</keyword>
<name>A0A0C3H0Q5_OIDMZ</name>
<reference evidence="2" key="2">
    <citation type="submission" date="2015-01" db="EMBL/GenBank/DDBJ databases">
        <title>Evolutionary Origins and Diversification of the Mycorrhizal Mutualists.</title>
        <authorList>
            <consortium name="DOE Joint Genome Institute"/>
            <consortium name="Mycorrhizal Genomics Consortium"/>
            <person name="Kohler A."/>
            <person name="Kuo A."/>
            <person name="Nagy L.G."/>
            <person name="Floudas D."/>
            <person name="Copeland A."/>
            <person name="Barry K.W."/>
            <person name="Cichocki N."/>
            <person name="Veneault-Fourrey C."/>
            <person name="LaButti K."/>
            <person name="Lindquist E.A."/>
            <person name="Lipzen A."/>
            <person name="Lundell T."/>
            <person name="Morin E."/>
            <person name="Murat C."/>
            <person name="Riley R."/>
            <person name="Ohm R."/>
            <person name="Sun H."/>
            <person name="Tunlid A."/>
            <person name="Henrissat B."/>
            <person name="Grigoriev I.V."/>
            <person name="Hibbett D.S."/>
            <person name="Martin F."/>
        </authorList>
    </citation>
    <scope>NUCLEOTIDE SEQUENCE [LARGE SCALE GENOMIC DNA]</scope>
    <source>
        <strain evidence="2">Zn</strain>
    </source>
</reference>
<accession>A0A0C3H0Q5</accession>
<dbReference type="Proteomes" id="UP000054321">
    <property type="component" value="Unassembled WGS sequence"/>
</dbReference>
<gene>
    <name evidence="1" type="ORF">OIDMADRAFT_20688</name>
</gene>
<evidence type="ECO:0000313" key="1">
    <source>
        <dbReference type="EMBL" id="KIM96969.1"/>
    </source>
</evidence>
<sequence>MSQTRTQAWKKLIADGAHGPTMEHPIPAIQDAIVFKKGECMLNGGTRSSVNVTHTYGQVYYDTKKSEEA</sequence>
<dbReference type="InParanoid" id="A0A0C3H0Q5"/>
<proteinExistence type="predicted"/>
<organism evidence="1 2">
    <name type="scientific">Oidiodendron maius (strain Zn)</name>
    <dbReference type="NCBI Taxonomy" id="913774"/>
    <lineage>
        <taxon>Eukaryota</taxon>
        <taxon>Fungi</taxon>
        <taxon>Dikarya</taxon>
        <taxon>Ascomycota</taxon>
        <taxon>Pezizomycotina</taxon>
        <taxon>Leotiomycetes</taxon>
        <taxon>Leotiomycetes incertae sedis</taxon>
        <taxon>Myxotrichaceae</taxon>
        <taxon>Oidiodendron</taxon>
    </lineage>
</organism>
<evidence type="ECO:0000313" key="2">
    <source>
        <dbReference type="Proteomes" id="UP000054321"/>
    </source>
</evidence>